<reference evidence="2" key="1">
    <citation type="journal article" date="2020" name="Stud. Mycol.">
        <title>101 Dothideomycetes genomes: a test case for predicting lifestyles and emergence of pathogens.</title>
        <authorList>
            <person name="Haridas S."/>
            <person name="Albert R."/>
            <person name="Binder M."/>
            <person name="Bloem J."/>
            <person name="Labutti K."/>
            <person name="Salamov A."/>
            <person name="Andreopoulos B."/>
            <person name="Baker S."/>
            <person name="Barry K."/>
            <person name="Bills G."/>
            <person name="Bluhm B."/>
            <person name="Cannon C."/>
            <person name="Castanera R."/>
            <person name="Culley D."/>
            <person name="Daum C."/>
            <person name="Ezra D."/>
            <person name="Gonzalez J."/>
            <person name="Henrissat B."/>
            <person name="Kuo A."/>
            <person name="Liang C."/>
            <person name="Lipzen A."/>
            <person name="Lutzoni F."/>
            <person name="Magnuson J."/>
            <person name="Mondo S."/>
            <person name="Nolan M."/>
            <person name="Ohm R."/>
            <person name="Pangilinan J."/>
            <person name="Park H.-J."/>
            <person name="Ramirez L."/>
            <person name="Alfaro M."/>
            <person name="Sun H."/>
            <person name="Tritt A."/>
            <person name="Yoshinaga Y."/>
            <person name="Zwiers L.-H."/>
            <person name="Turgeon B."/>
            <person name="Goodwin S."/>
            <person name="Spatafora J."/>
            <person name="Crous P."/>
            <person name="Grigoriev I."/>
        </authorList>
    </citation>
    <scope>NUCLEOTIDE SEQUENCE</scope>
    <source>
        <strain evidence="2">CBS 175.79</strain>
    </source>
</reference>
<dbReference type="EMBL" id="ML978078">
    <property type="protein sequence ID" value="KAF2009777.1"/>
    <property type="molecule type" value="Genomic_DNA"/>
</dbReference>
<protein>
    <submittedName>
        <fullName evidence="2">Uncharacterized protein</fullName>
    </submittedName>
</protein>
<accession>A0A6A5XAH2</accession>
<dbReference type="GeneID" id="54288783"/>
<organism evidence="2 3">
    <name type="scientific">Aaosphaeria arxii CBS 175.79</name>
    <dbReference type="NCBI Taxonomy" id="1450172"/>
    <lineage>
        <taxon>Eukaryota</taxon>
        <taxon>Fungi</taxon>
        <taxon>Dikarya</taxon>
        <taxon>Ascomycota</taxon>
        <taxon>Pezizomycotina</taxon>
        <taxon>Dothideomycetes</taxon>
        <taxon>Pleosporomycetidae</taxon>
        <taxon>Pleosporales</taxon>
        <taxon>Pleosporales incertae sedis</taxon>
        <taxon>Aaosphaeria</taxon>
    </lineage>
</organism>
<sequence length="461" mass="52120">MVNTSADSPLFALPLELREQIYKDVLFEPTSGTGLLLACKEIHSVAHKFIYQRSLIFRGQNALHEWIRHTPPEYLHYVTTIVIELHEVDLKPILDRPVSHTRNDSPPHLATWELHEKEIDKLCESMRKLHKLRSLTVRGLPRRPSYFYREFIDRFLKALGSVWKDLQELNLEGCIYQQSLDFLSSLSDLRSFSFDGFSRTSDTATLSVLAGLRHLTSLTIVSQPQFPTPSDSPYFGHVPLKRQSVTSEIISATLQLSSFAVTERPLHIPSPAMFFTPEVFTSLQHHATLRKFSTSLTYTPNSETLGSLAAFLQKSSITMLELDWPDLTVETLRTYTILSEKLREMWVRVTSISVASGILELIIAKREGGDATELRTVVLMRDNWDDGDSTGTNQSHSGLGEERAERMESVAHSKSDIHISPATSSDPAPILSCQMEQLQLLGIKLLWHTVSACHTFPRAII</sequence>
<evidence type="ECO:0000256" key="1">
    <source>
        <dbReference type="SAM" id="MobiDB-lite"/>
    </source>
</evidence>
<dbReference type="SUPFAM" id="SSF52047">
    <property type="entry name" value="RNI-like"/>
    <property type="match status" value="1"/>
</dbReference>
<keyword evidence="3" id="KW-1185">Reference proteome</keyword>
<dbReference type="RefSeq" id="XP_033378116.1">
    <property type="nucleotide sequence ID" value="XM_033531386.1"/>
</dbReference>
<gene>
    <name evidence="2" type="ORF">BU24DRAFT_455686</name>
</gene>
<feature type="region of interest" description="Disordered" evidence="1">
    <location>
        <begin position="385"/>
        <end position="423"/>
    </location>
</feature>
<evidence type="ECO:0000313" key="3">
    <source>
        <dbReference type="Proteomes" id="UP000799778"/>
    </source>
</evidence>
<proteinExistence type="predicted"/>
<dbReference type="OrthoDB" id="4413570at2759"/>
<feature type="compositionally biased region" description="Basic and acidic residues" evidence="1">
    <location>
        <begin position="399"/>
        <end position="417"/>
    </location>
</feature>
<name>A0A6A5XAH2_9PLEO</name>
<evidence type="ECO:0000313" key="2">
    <source>
        <dbReference type="EMBL" id="KAF2009777.1"/>
    </source>
</evidence>
<dbReference type="Proteomes" id="UP000799778">
    <property type="component" value="Unassembled WGS sequence"/>
</dbReference>
<dbReference type="Gene3D" id="3.80.10.10">
    <property type="entry name" value="Ribonuclease Inhibitor"/>
    <property type="match status" value="1"/>
</dbReference>
<dbReference type="AlphaFoldDB" id="A0A6A5XAH2"/>
<dbReference type="InterPro" id="IPR032675">
    <property type="entry name" value="LRR_dom_sf"/>
</dbReference>